<organism evidence="2 3">
    <name type="scientific">Actinoplanes nipponensis</name>
    <dbReference type="NCBI Taxonomy" id="135950"/>
    <lineage>
        <taxon>Bacteria</taxon>
        <taxon>Bacillati</taxon>
        <taxon>Actinomycetota</taxon>
        <taxon>Actinomycetes</taxon>
        <taxon>Micromonosporales</taxon>
        <taxon>Micromonosporaceae</taxon>
        <taxon>Actinoplanes</taxon>
    </lineage>
</organism>
<evidence type="ECO:0000256" key="1">
    <source>
        <dbReference type="SAM" id="MobiDB-lite"/>
    </source>
</evidence>
<comment type="caution">
    <text evidence="2">The sequence shown here is derived from an EMBL/GenBank/DDBJ whole genome shotgun (WGS) entry which is preliminary data.</text>
</comment>
<evidence type="ECO:0000313" key="3">
    <source>
        <dbReference type="Proteomes" id="UP000647172"/>
    </source>
</evidence>
<protein>
    <submittedName>
        <fullName evidence="2">Uncharacterized protein</fullName>
    </submittedName>
</protein>
<dbReference type="Proteomes" id="UP000647172">
    <property type="component" value="Unassembled WGS sequence"/>
</dbReference>
<feature type="region of interest" description="Disordered" evidence="1">
    <location>
        <begin position="1"/>
        <end position="94"/>
    </location>
</feature>
<proteinExistence type="predicted"/>
<dbReference type="AlphaFoldDB" id="A0A919MKZ2"/>
<gene>
    <name evidence="2" type="ORF">Ani05nite_25300</name>
</gene>
<reference evidence="2" key="1">
    <citation type="submission" date="2021-01" db="EMBL/GenBank/DDBJ databases">
        <title>Whole genome shotgun sequence of Actinoplanes nipponensis NBRC 14063.</title>
        <authorList>
            <person name="Komaki H."/>
            <person name="Tamura T."/>
        </authorList>
    </citation>
    <scope>NUCLEOTIDE SEQUENCE</scope>
    <source>
        <strain evidence="2">NBRC 14063</strain>
    </source>
</reference>
<keyword evidence="3" id="KW-1185">Reference proteome</keyword>
<sequence>MIAFPAGYRPKDPRAEPPHPPAEKPVKINGRQAGALSRPDLRGHPATVDLTSPAAAPTPVLHARPITAATAAAPGSQRRADHESHGLSGRHPSQ</sequence>
<feature type="compositionally biased region" description="Basic and acidic residues" evidence="1">
    <location>
        <begin position="9"/>
        <end position="26"/>
    </location>
</feature>
<evidence type="ECO:0000313" key="2">
    <source>
        <dbReference type="EMBL" id="GIE48996.1"/>
    </source>
</evidence>
<name>A0A919MKZ2_9ACTN</name>
<accession>A0A919MKZ2</accession>
<dbReference type="EMBL" id="BOMQ01000028">
    <property type="protein sequence ID" value="GIE48996.1"/>
    <property type="molecule type" value="Genomic_DNA"/>
</dbReference>